<evidence type="ECO:0000313" key="3">
    <source>
        <dbReference type="Proteomes" id="UP001438707"/>
    </source>
</evidence>
<gene>
    <name evidence="2" type="ORF">WJX74_009256</name>
</gene>
<dbReference type="SUPFAM" id="SSF48371">
    <property type="entry name" value="ARM repeat"/>
    <property type="match status" value="1"/>
</dbReference>
<dbReference type="EMBL" id="JALJOS010000003">
    <property type="protein sequence ID" value="KAK9841641.1"/>
    <property type="molecule type" value="Genomic_DNA"/>
</dbReference>
<keyword evidence="1" id="KW-0677">Repeat</keyword>
<accession>A0AAW1S7C1</accession>
<organism evidence="2 3">
    <name type="scientific">Apatococcus lobatus</name>
    <dbReference type="NCBI Taxonomy" id="904363"/>
    <lineage>
        <taxon>Eukaryota</taxon>
        <taxon>Viridiplantae</taxon>
        <taxon>Chlorophyta</taxon>
        <taxon>core chlorophytes</taxon>
        <taxon>Trebouxiophyceae</taxon>
        <taxon>Chlorellales</taxon>
        <taxon>Chlorellaceae</taxon>
        <taxon>Apatococcus</taxon>
    </lineage>
</organism>
<sequence length="717" mass="77828">MSTMAQVTLICHCQAWHRTAELGPGSSLSWMQNIVGQMTPPGDTEAISKALGDASALVRERALLSLERAVRTDEHPSNWIKQLQALWMSAVWQQRLGGLTGAKTVLTFRRDDQLEQQLQDVSQKLLADEEPRVRLAAGECLGLLAKLRGLSVWTACRTALLDSIYQDYDRDAALAGATSTSFEPLRKDEGGVNGETGPDYLGTLLQASNEAVPPGKGEMRHGTEGWRCLETSFKAMLQIMENSGSQLDSSVDAPLIQLVLKSLHHPNRFVRETCYHITALICNLLSGSPLRAHALLVAQHLRDGLSENWSQVRFAACVATRAFMQGCEGFREDFYPLLLPHMCLNRYDVAEGVRTYSQATWVAILGQNGRSWIGQCFPQVLDHYTSQAKTNNPAVREAACTCLAEAAAKVDAAIVEPHLQRIMRTLLACFRDDAWPVRSAACRGCGRVVRTLPEASRPFLPDLWPLWIAHLDDNIPSVREDAAIALGDAAAGLQQDALSVILPHLRATLPAAHQQPQDLSSSEAAATGIEPGEGLAANAASITAWPGPLVRPKRTGGVDYSCGCMDYGVRRPKEPWEASNGAVYLMREVAAMAPAEVAALLPQLASIAALDSFAGCRHLQETIWRQLPSIASSLGKRPVKPHLAAFLPLLFAGLTSGHQLCEAAAGNCLGQLRDWLGPNIFASRLSPHQERLMLNRHISPPALKGQLGPGISTAPQS</sequence>
<dbReference type="InterPro" id="IPR016024">
    <property type="entry name" value="ARM-type_fold"/>
</dbReference>
<evidence type="ECO:0000256" key="1">
    <source>
        <dbReference type="ARBA" id="ARBA00022737"/>
    </source>
</evidence>
<keyword evidence="3" id="KW-1185">Reference proteome</keyword>
<proteinExistence type="predicted"/>
<dbReference type="Gene3D" id="1.25.10.10">
    <property type="entry name" value="Leucine-rich Repeat Variant"/>
    <property type="match status" value="3"/>
</dbReference>
<dbReference type="Pfam" id="PF13513">
    <property type="entry name" value="HEAT_EZ"/>
    <property type="match status" value="1"/>
</dbReference>
<dbReference type="PANTHER" id="PTHR23346">
    <property type="entry name" value="TRANSLATIONAL ACTIVATOR GCN1-RELATED"/>
    <property type="match status" value="1"/>
</dbReference>
<evidence type="ECO:0000313" key="2">
    <source>
        <dbReference type="EMBL" id="KAK9841641.1"/>
    </source>
</evidence>
<comment type="caution">
    <text evidence="2">The sequence shown here is derived from an EMBL/GenBank/DDBJ whole genome shotgun (WGS) entry which is preliminary data.</text>
</comment>
<dbReference type="InterPro" id="IPR011989">
    <property type="entry name" value="ARM-like"/>
</dbReference>
<dbReference type="Proteomes" id="UP001438707">
    <property type="component" value="Unassembled WGS sequence"/>
</dbReference>
<name>A0AAW1S7C1_9CHLO</name>
<dbReference type="InterPro" id="IPR000357">
    <property type="entry name" value="HEAT"/>
</dbReference>
<protein>
    <submittedName>
        <fullName evidence="2">Uncharacterized protein</fullName>
    </submittedName>
</protein>
<dbReference type="Pfam" id="PF02985">
    <property type="entry name" value="HEAT"/>
    <property type="match status" value="1"/>
</dbReference>
<dbReference type="AlphaFoldDB" id="A0AAW1S7C1"/>
<reference evidence="2 3" key="1">
    <citation type="journal article" date="2024" name="Nat. Commun.">
        <title>Phylogenomics reveals the evolutionary origins of lichenization in chlorophyte algae.</title>
        <authorList>
            <person name="Puginier C."/>
            <person name="Libourel C."/>
            <person name="Otte J."/>
            <person name="Skaloud P."/>
            <person name="Haon M."/>
            <person name="Grisel S."/>
            <person name="Petersen M."/>
            <person name="Berrin J.G."/>
            <person name="Delaux P.M."/>
            <person name="Dal Grande F."/>
            <person name="Keller J."/>
        </authorList>
    </citation>
    <scope>NUCLEOTIDE SEQUENCE [LARGE SCALE GENOMIC DNA]</scope>
    <source>
        <strain evidence="2 3">SAG 2145</strain>
    </source>
</reference>